<gene>
    <name evidence="2" type="ORF">CWC05_22860</name>
</gene>
<reference evidence="3" key="2">
    <citation type="submission" date="2019-06" db="EMBL/GenBank/DDBJ databases">
        <title>Co-occurence of chitin degradation, pigmentation and bioactivity in marine Pseudoalteromonas.</title>
        <authorList>
            <person name="Sonnenschein E.C."/>
            <person name="Bech P.K."/>
        </authorList>
    </citation>
    <scope>NUCLEOTIDE SEQUENCE [LARGE SCALE GENOMIC DNA]</scope>
    <source>
        <strain evidence="3">S2897</strain>
    </source>
</reference>
<dbReference type="RefSeq" id="WP_171041999.1">
    <property type="nucleotide sequence ID" value="NZ_PNCG01000860.1"/>
</dbReference>
<dbReference type="InterPro" id="IPR026843">
    <property type="entry name" value="SbcD_C"/>
</dbReference>
<evidence type="ECO:0000259" key="1">
    <source>
        <dbReference type="Pfam" id="PF12320"/>
    </source>
</evidence>
<protein>
    <submittedName>
        <fullName evidence="2">Exonuclease sbcCD subunit D</fullName>
    </submittedName>
</protein>
<accession>A0A5S3YFU2</accession>
<keyword evidence="2" id="KW-0378">Hydrolase</keyword>
<organism evidence="2 3">
    <name type="scientific">Pseudoalteromonas ruthenica</name>
    <dbReference type="NCBI Taxonomy" id="151081"/>
    <lineage>
        <taxon>Bacteria</taxon>
        <taxon>Pseudomonadati</taxon>
        <taxon>Pseudomonadota</taxon>
        <taxon>Gammaproteobacteria</taxon>
        <taxon>Alteromonadales</taxon>
        <taxon>Pseudoalteromonadaceae</taxon>
        <taxon>Pseudoalteromonas</taxon>
    </lineage>
</organism>
<name>A0A5S3YFU2_9GAMM</name>
<dbReference type="Pfam" id="PF12320">
    <property type="entry name" value="SbcD_C"/>
    <property type="match status" value="1"/>
</dbReference>
<comment type="caution">
    <text evidence="2">The sequence shown here is derived from an EMBL/GenBank/DDBJ whole genome shotgun (WGS) entry which is preliminary data.</text>
</comment>
<dbReference type="EMBL" id="PNCG01000860">
    <property type="protein sequence ID" value="TMP71216.1"/>
    <property type="molecule type" value="Genomic_DNA"/>
</dbReference>
<keyword evidence="2" id="KW-0540">Nuclease</keyword>
<feature type="domain" description="Nuclease SbcCD subunit D C-terminal" evidence="1">
    <location>
        <begin position="2"/>
        <end position="88"/>
    </location>
</feature>
<sequence length="117" mass="13036">DELCELISQLPSEQDTPPLYVRLRLNATETDSQFRAKIDAALAGKHVLFCGIERVRPNADHDQQAQFDDLGSVEQLDPAQLLDLAFKHHMGSTEQVPDAIQQCLAHVLTTLDEVDQS</sequence>
<feature type="non-terminal residue" evidence="2">
    <location>
        <position position="1"/>
    </location>
</feature>
<reference evidence="2 3" key="1">
    <citation type="submission" date="2017-12" db="EMBL/GenBank/DDBJ databases">
        <authorList>
            <person name="Paulsen S."/>
            <person name="Gram L.K."/>
        </authorList>
    </citation>
    <scope>NUCLEOTIDE SEQUENCE [LARGE SCALE GENOMIC DNA]</scope>
    <source>
        <strain evidence="2 3">S2897</strain>
    </source>
</reference>
<keyword evidence="2" id="KW-0269">Exonuclease</keyword>
<proteinExistence type="predicted"/>
<evidence type="ECO:0000313" key="3">
    <source>
        <dbReference type="Proteomes" id="UP000305874"/>
    </source>
</evidence>
<evidence type="ECO:0000313" key="2">
    <source>
        <dbReference type="EMBL" id="TMP71216.1"/>
    </source>
</evidence>
<dbReference type="GO" id="GO:0004527">
    <property type="term" value="F:exonuclease activity"/>
    <property type="evidence" value="ECO:0007669"/>
    <property type="project" value="UniProtKB-KW"/>
</dbReference>
<dbReference type="AlphaFoldDB" id="A0A5S3YFU2"/>
<dbReference type="Proteomes" id="UP000305874">
    <property type="component" value="Unassembled WGS sequence"/>
</dbReference>